<dbReference type="STRING" id="679926.Mpet_1835"/>
<protein>
    <submittedName>
        <fullName evidence="1">Uncharacterized protein</fullName>
    </submittedName>
</protein>
<dbReference type="InterPro" id="IPR012041">
    <property type="entry name" value="Znf_CPxCG-like"/>
</dbReference>
<dbReference type="PIRSF" id="PIRSF015877">
    <property type="entry name" value="UCP015877"/>
    <property type="match status" value="1"/>
</dbReference>
<dbReference type="Pfam" id="PF19769">
    <property type="entry name" value="CPxCG_zf"/>
    <property type="match status" value="1"/>
</dbReference>
<dbReference type="EMBL" id="CP002117">
    <property type="protein sequence ID" value="ADN36587.1"/>
    <property type="molecule type" value="Genomic_DNA"/>
</dbReference>
<dbReference type="PANTHER" id="PTHR42195:SF1">
    <property type="entry name" value="ZINC FINGER PROTEIN"/>
    <property type="match status" value="1"/>
</dbReference>
<dbReference type="GeneID" id="9744312"/>
<sequence length="191" mass="21461">MNSEFFCPSCGEETDHEILKEGSDLLVRCNICGNVRHEEKPKVPKEITIKTIVSGEGESQKGLVEMFEDEIVEIGDIIVAEVGDEPVGVEVTGIESGPRRLTKAKASDIETLWTRIVEKVVVRASVHAGWKTIPIYIETDGERDFAVDEVCNEEGLRFRITHIKLRSGSVMRKEGWKAYARKIKRIYGTKV</sequence>
<organism evidence="1 2">
    <name type="scientific">Methanolacinia petrolearia (strain DSM 11571 / OCM 486 / SEBR 4847)</name>
    <name type="common">Methanoplanus petrolearius</name>
    <dbReference type="NCBI Taxonomy" id="679926"/>
    <lineage>
        <taxon>Archaea</taxon>
        <taxon>Methanobacteriati</taxon>
        <taxon>Methanobacteriota</taxon>
        <taxon>Stenosarchaea group</taxon>
        <taxon>Methanomicrobia</taxon>
        <taxon>Methanomicrobiales</taxon>
        <taxon>Methanomicrobiaceae</taxon>
        <taxon>Methanolacinia</taxon>
    </lineage>
</organism>
<dbReference type="OrthoDB" id="23364at2157"/>
<dbReference type="PANTHER" id="PTHR42195">
    <property type="entry name" value="UCP015877 FAMILY PROTEIN"/>
    <property type="match status" value="1"/>
</dbReference>
<dbReference type="Proteomes" id="UP000006565">
    <property type="component" value="Chromosome"/>
</dbReference>
<reference evidence="1 2" key="1">
    <citation type="journal article" date="2010" name="Stand. Genomic Sci.">
        <title>Complete genome sequence of Methanoplanus petrolearius type strain (SEBR 4847).</title>
        <authorList>
            <person name="Brambilla E."/>
            <person name="Djao O.D."/>
            <person name="Daligault H."/>
            <person name="Lapidus A."/>
            <person name="Lucas S."/>
            <person name="Hammon N."/>
            <person name="Nolan M."/>
            <person name="Tice H."/>
            <person name="Cheng J.F."/>
            <person name="Han C."/>
            <person name="Tapia R."/>
            <person name="Goodwin L."/>
            <person name="Pitluck S."/>
            <person name="Liolios K."/>
            <person name="Ivanova N."/>
            <person name="Mavromatis K."/>
            <person name="Mikhailova N."/>
            <person name="Pati A."/>
            <person name="Chen A."/>
            <person name="Palaniappan K."/>
            <person name="Land M."/>
            <person name="Hauser L."/>
            <person name="Chang Y.J."/>
            <person name="Jeffries C.D."/>
            <person name="Rohde M."/>
            <person name="Spring S."/>
            <person name="Sikorski J."/>
            <person name="Goker M."/>
            <person name="Woyke T."/>
            <person name="Bristow J."/>
            <person name="Eisen J.A."/>
            <person name="Markowitz V."/>
            <person name="Hugenholtz P."/>
            <person name="Kyrpides N.C."/>
            <person name="Klenk H.P."/>
        </authorList>
    </citation>
    <scope>NUCLEOTIDE SEQUENCE [LARGE SCALE GENOMIC DNA]</scope>
    <source>
        <strain evidence="2">DSM 11571 / OCM 486 / SEBR 4847</strain>
    </source>
</reference>
<evidence type="ECO:0000313" key="2">
    <source>
        <dbReference type="Proteomes" id="UP000006565"/>
    </source>
</evidence>
<proteinExistence type="predicted"/>
<dbReference type="KEGG" id="mpi:Mpet_1835"/>
<keyword evidence="2" id="KW-1185">Reference proteome</keyword>
<accession>E1RIC2</accession>
<dbReference type="RefSeq" id="WP_013329764.1">
    <property type="nucleotide sequence ID" value="NC_014507.1"/>
</dbReference>
<evidence type="ECO:0000313" key="1">
    <source>
        <dbReference type="EMBL" id="ADN36587.1"/>
    </source>
</evidence>
<dbReference type="AlphaFoldDB" id="E1RIC2"/>
<dbReference type="HOGENOM" id="CLU_110112_0_0_2"/>
<gene>
    <name evidence="1" type="ordered locus">Mpet_1835</name>
</gene>
<name>E1RIC2_METP4</name>
<dbReference type="eggNOG" id="arCOG02680">
    <property type="taxonomic scope" value="Archaea"/>
</dbReference>